<dbReference type="EMBL" id="JAIMJA010000010">
    <property type="protein sequence ID" value="MCE2595428.1"/>
    <property type="molecule type" value="Genomic_DNA"/>
</dbReference>
<evidence type="ECO:0000259" key="3">
    <source>
        <dbReference type="PROSITE" id="PS50110"/>
    </source>
</evidence>
<evidence type="ECO:0000313" key="4">
    <source>
        <dbReference type="EMBL" id="MCE2595428.1"/>
    </source>
</evidence>
<keyword evidence="5" id="KW-1185">Reference proteome</keyword>
<dbReference type="InterPro" id="IPR011006">
    <property type="entry name" value="CheY-like_superfamily"/>
</dbReference>
<evidence type="ECO:0000256" key="1">
    <source>
        <dbReference type="ARBA" id="ARBA00022553"/>
    </source>
</evidence>
<name>A0ABS8WCJ2_9GAMM</name>
<dbReference type="Gene3D" id="3.40.50.2300">
    <property type="match status" value="1"/>
</dbReference>
<feature type="domain" description="Response regulatory" evidence="3">
    <location>
        <begin position="5"/>
        <end position="129"/>
    </location>
</feature>
<organism evidence="4 5">
    <name type="scientific">Motilimonas cestriensis</name>
    <dbReference type="NCBI Taxonomy" id="2742685"/>
    <lineage>
        <taxon>Bacteria</taxon>
        <taxon>Pseudomonadati</taxon>
        <taxon>Pseudomonadota</taxon>
        <taxon>Gammaproteobacteria</taxon>
        <taxon>Alteromonadales</taxon>
        <taxon>Alteromonadales genera incertae sedis</taxon>
        <taxon>Motilimonas</taxon>
    </lineage>
</organism>
<dbReference type="SMART" id="SM00448">
    <property type="entry name" value="REC"/>
    <property type="match status" value="1"/>
</dbReference>
<dbReference type="PANTHER" id="PTHR44591:SF3">
    <property type="entry name" value="RESPONSE REGULATORY DOMAIN-CONTAINING PROTEIN"/>
    <property type="match status" value="1"/>
</dbReference>
<dbReference type="SUPFAM" id="SSF52172">
    <property type="entry name" value="CheY-like"/>
    <property type="match status" value="1"/>
</dbReference>
<evidence type="ECO:0000313" key="5">
    <source>
        <dbReference type="Proteomes" id="UP001201273"/>
    </source>
</evidence>
<accession>A0ABS8WCJ2</accession>
<dbReference type="PANTHER" id="PTHR44591">
    <property type="entry name" value="STRESS RESPONSE REGULATOR PROTEIN 1"/>
    <property type="match status" value="1"/>
</dbReference>
<gene>
    <name evidence="4" type="ORF">K6Y31_11430</name>
</gene>
<reference evidence="4 5" key="1">
    <citation type="journal article" date="2022" name="Environ. Microbiol. Rep.">
        <title>Eco-phylogenetic analyses reveal divergent evolution of vitamin B12 metabolism in the marine bacterial family 'Psychromonadaceae'.</title>
        <authorList>
            <person name="Jin X."/>
            <person name="Yang Y."/>
            <person name="Cao H."/>
            <person name="Gao B."/>
            <person name="Zhao Z."/>
        </authorList>
    </citation>
    <scope>NUCLEOTIDE SEQUENCE [LARGE SCALE GENOMIC DNA]</scope>
    <source>
        <strain evidence="4 5">MKS20</strain>
    </source>
</reference>
<dbReference type="InterPro" id="IPR050595">
    <property type="entry name" value="Bact_response_regulator"/>
</dbReference>
<sequence length="157" mass="17625">METINIICVDDQREVLSAVVRDLAPLADYFNIEECESAAECEELMDELDADGEHIALVISDHVMPLKTGVQLLTEIADDSRFKEVKKILLTGLATHADTIKAVNQAHIDHYLEKAWDGQELLQISKQLLTEYIVSQGLDYESRLAVLDAPTLYKLIQ</sequence>
<feature type="modified residue" description="4-aspartylphosphate" evidence="2">
    <location>
        <position position="61"/>
    </location>
</feature>
<proteinExistence type="predicted"/>
<dbReference type="Pfam" id="PF00072">
    <property type="entry name" value="Response_reg"/>
    <property type="match status" value="1"/>
</dbReference>
<dbReference type="InterPro" id="IPR001789">
    <property type="entry name" value="Sig_transdc_resp-reg_receiver"/>
</dbReference>
<protein>
    <submittedName>
        <fullName evidence="4">Response regulator</fullName>
    </submittedName>
</protein>
<dbReference type="PROSITE" id="PS50110">
    <property type="entry name" value="RESPONSE_REGULATORY"/>
    <property type="match status" value="1"/>
</dbReference>
<keyword evidence="1 2" id="KW-0597">Phosphoprotein</keyword>
<comment type="caution">
    <text evidence="4">The sequence shown here is derived from an EMBL/GenBank/DDBJ whole genome shotgun (WGS) entry which is preliminary data.</text>
</comment>
<dbReference type="Proteomes" id="UP001201273">
    <property type="component" value="Unassembled WGS sequence"/>
</dbReference>
<evidence type="ECO:0000256" key="2">
    <source>
        <dbReference type="PROSITE-ProRule" id="PRU00169"/>
    </source>
</evidence>
<dbReference type="RefSeq" id="WP_233052909.1">
    <property type="nucleotide sequence ID" value="NZ_JAIMJA010000010.1"/>
</dbReference>